<organism evidence="2 3">
    <name type="scientific">Candidatus Planktophila lacus</name>
    <dbReference type="NCBI Taxonomy" id="1884913"/>
    <lineage>
        <taxon>Bacteria</taxon>
        <taxon>Bacillati</taxon>
        <taxon>Actinomycetota</taxon>
        <taxon>Actinomycetes</taxon>
        <taxon>Candidatus Nanopelagicales</taxon>
        <taxon>Candidatus Nanopelagicaceae</taxon>
        <taxon>Candidatus Planktophila</taxon>
    </lineage>
</organism>
<evidence type="ECO:0000256" key="1">
    <source>
        <dbReference type="SAM" id="SignalP"/>
    </source>
</evidence>
<name>A0AAC9YQ79_9ACTN</name>
<evidence type="ECO:0000313" key="3">
    <source>
        <dbReference type="Proteomes" id="UP000217144"/>
    </source>
</evidence>
<reference evidence="2 3" key="1">
    <citation type="submission" date="2016-07" db="EMBL/GenBank/DDBJ databases">
        <title>High microdiversification within the ubiquitous acI lineage of Actinobacteria.</title>
        <authorList>
            <person name="Neuenschwander S.M."/>
            <person name="Salcher M."/>
            <person name="Ghai R."/>
            <person name="Pernthaler J."/>
        </authorList>
    </citation>
    <scope>NUCLEOTIDE SEQUENCE [LARGE SCALE GENOMIC DNA]</scope>
    <source>
        <strain evidence="2">MMS-21-148</strain>
    </source>
</reference>
<sequence>MAACYQYLSHALILNSTQMRAASDPFVHSAKAENGERSANEMRATDWVTLVVALADLVFRYVEMRSARRNNDGPDLSNL</sequence>
<feature type="signal peptide" evidence="1">
    <location>
        <begin position="1"/>
        <end position="21"/>
    </location>
</feature>
<gene>
    <name evidence="2" type="ORF">A1s21148_02550</name>
</gene>
<feature type="chain" id="PRO_5041901609" evidence="1">
    <location>
        <begin position="22"/>
        <end position="79"/>
    </location>
</feature>
<keyword evidence="3" id="KW-1185">Reference proteome</keyword>
<dbReference type="Proteomes" id="UP000217144">
    <property type="component" value="Chromosome"/>
</dbReference>
<dbReference type="KEGG" id="plan:A1s21148_02550"/>
<dbReference type="EMBL" id="CP016769">
    <property type="protein sequence ID" value="ASY10426.1"/>
    <property type="molecule type" value="Genomic_DNA"/>
</dbReference>
<evidence type="ECO:0000313" key="2">
    <source>
        <dbReference type="EMBL" id="ASY10426.1"/>
    </source>
</evidence>
<keyword evidence="1" id="KW-0732">Signal</keyword>
<accession>A0AAC9YQ79</accession>
<protein>
    <submittedName>
        <fullName evidence="2">Uncharacterized protein</fullName>
    </submittedName>
</protein>
<proteinExistence type="predicted"/>
<dbReference type="AlphaFoldDB" id="A0AAC9YQ79"/>